<gene>
    <name evidence="1" type="ORF">K504DRAFT_464826</name>
</gene>
<protein>
    <submittedName>
        <fullName evidence="1">Uncharacterized protein</fullName>
    </submittedName>
</protein>
<proteinExistence type="predicted"/>
<dbReference type="AlphaFoldDB" id="A0A6G1KIU8"/>
<dbReference type="EMBL" id="MU005766">
    <property type="protein sequence ID" value="KAF2712764.1"/>
    <property type="molecule type" value="Genomic_DNA"/>
</dbReference>
<reference evidence="1" key="1">
    <citation type="journal article" date="2020" name="Stud. Mycol.">
        <title>101 Dothideomycetes genomes: a test case for predicting lifestyles and emergence of pathogens.</title>
        <authorList>
            <person name="Haridas S."/>
            <person name="Albert R."/>
            <person name="Binder M."/>
            <person name="Bloem J."/>
            <person name="Labutti K."/>
            <person name="Salamov A."/>
            <person name="Andreopoulos B."/>
            <person name="Baker S."/>
            <person name="Barry K."/>
            <person name="Bills G."/>
            <person name="Bluhm B."/>
            <person name="Cannon C."/>
            <person name="Castanera R."/>
            <person name="Culley D."/>
            <person name="Daum C."/>
            <person name="Ezra D."/>
            <person name="Gonzalez J."/>
            <person name="Henrissat B."/>
            <person name="Kuo A."/>
            <person name="Liang C."/>
            <person name="Lipzen A."/>
            <person name="Lutzoni F."/>
            <person name="Magnuson J."/>
            <person name="Mondo S."/>
            <person name="Nolan M."/>
            <person name="Ohm R."/>
            <person name="Pangilinan J."/>
            <person name="Park H.-J."/>
            <person name="Ramirez L."/>
            <person name="Alfaro M."/>
            <person name="Sun H."/>
            <person name="Tritt A."/>
            <person name="Yoshinaga Y."/>
            <person name="Zwiers L.-H."/>
            <person name="Turgeon B."/>
            <person name="Goodwin S."/>
            <person name="Spatafora J."/>
            <person name="Crous P."/>
            <person name="Grigoriev I."/>
        </authorList>
    </citation>
    <scope>NUCLEOTIDE SEQUENCE</scope>
    <source>
        <strain evidence="1">CBS 279.74</strain>
    </source>
</reference>
<dbReference type="Proteomes" id="UP000799428">
    <property type="component" value="Unassembled WGS sequence"/>
</dbReference>
<accession>A0A6G1KIU8</accession>
<sequence>MALLHGGPHAQRATAQSHAMPWAWACSKASQQNRVPQSSHHILPMYVCTMYVSHPINALA</sequence>
<name>A0A6G1KIU8_9PLEO</name>
<organism evidence="1 2">
    <name type="scientific">Pleomassaria siparia CBS 279.74</name>
    <dbReference type="NCBI Taxonomy" id="1314801"/>
    <lineage>
        <taxon>Eukaryota</taxon>
        <taxon>Fungi</taxon>
        <taxon>Dikarya</taxon>
        <taxon>Ascomycota</taxon>
        <taxon>Pezizomycotina</taxon>
        <taxon>Dothideomycetes</taxon>
        <taxon>Pleosporomycetidae</taxon>
        <taxon>Pleosporales</taxon>
        <taxon>Pleomassariaceae</taxon>
        <taxon>Pleomassaria</taxon>
    </lineage>
</organism>
<evidence type="ECO:0000313" key="2">
    <source>
        <dbReference type="Proteomes" id="UP000799428"/>
    </source>
</evidence>
<evidence type="ECO:0000313" key="1">
    <source>
        <dbReference type="EMBL" id="KAF2712764.1"/>
    </source>
</evidence>
<keyword evidence="2" id="KW-1185">Reference proteome</keyword>